<comment type="caution">
    <text evidence="1">The sequence shown here is derived from an EMBL/GenBank/DDBJ whole genome shotgun (WGS) entry which is preliminary data.</text>
</comment>
<dbReference type="SUPFAM" id="SSF52402">
    <property type="entry name" value="Adenine nucleotide alpha hydrolases-like"/>
    <property type="match status" value="1"/>
</dbReference>
<dbReference type="AlphaFoldDB" id="A0A396H004"/>
<dbReference type="Proteomes" id="UP000265566">
    <property type="component" value="Chromosome 7"/>
</dbReference>
<proteinExistence type="predicted"/>
<dbReference type="PANTHER" id="PTHR47382:SF9">
    <property type="entry name" value="U-BOX KINASE FAMILY PROTEIN"/>
    <property type="match status" value="1"/>
</dbReference>
<dbReference type="EMBL" id="PSQE01000007">
    <property type="protein sequence ID" value="RHN44435.1"/>
    <property type="molecule type" value="Genomic_DNA"/>
</dbReference>
<evidence type="ECO:0000313" key="2">
    <source>
        <dbReference type="Proteomes" id="UP000265566"/>
    </source>
</evidence>
<accession>A0A396H004</accession>
<sequence>MIIFKLIHVHAVGNFLPISQVCDDVAATYKKEIELETNQMFLPFKKMCEQRKVHVEVVVIESDDVASAVAEEVMKYAITKLVVGASMGGLFKRS</sequence>
<gene>
    <name evidence="1" type="ORF">MtrunA17_Chr7g0219421</name>
</gene>
<dbReference type="Gramene" id="rna38556">
    <property type="protein sequence ID" value="RHN44435.1"/>
    <property type="gene ID" value="gene38556"/>
</dbReference>
<organism evidence="1 2">
    <name type="scientific">Medicago truncatula</name>
    <name type="common">Barrel medic</name>
    <name type="synonym">Medicago tribuloides</name>
    <dbReference type="NCBI Taxonomy" id="3880"/>
    <lineage>
        <taxon>Eukaryota</taxon>
        <taxon>Viridiplantae</taxon>
        <taxon>Streptophyta</taxon>
        <taxon>Embryophyta</taxon>
        <taxon>Tracheophyta</taxon>
        <taxon>Spermatophyta</taxon>
        <taxon>Magnoliopsida</taxon>
        <taxon>eudicotyledons</taxon>
        <taxon>Gunneridae</taxon>
        <taxon>Pentapetalae</taxon>
        <taxon>rosids</taxon>
        <taxon>fabids</taxon>
        <taxon>Fabales</taxon>
        <taxon>Fabaceae</taxon>
        <taxon>Papilionoideae</taxon>
        <taxon>50 kb inversion clade</taxon>
        <taxon>NPAAA clade</taxon>
        <taxon>Hologalegina</taxon>
        <taxon>IRL clade</taxon>
        <taxon>Trifolieae</taxon>
        <taxon>Medicago</taxon>
    </lineage>
</organism>
<evidence type="ECO:0000313" key="1">
    <source>
        <dbReference type="EMBL" id="RHN44435.1"/>
    </source>
</evidence>
<name>A0A396H004_MEDTR</name>
<dbReference type="PANTHER" id="PTHR47382">
    <property type="entry name" value="U-BOX DOMAIN-CONTAINING PROTEIN 52-LIKE"/>
    <property type="match status" value="1"/>
</dbReference>
<protein>
    <submittedName>
        <fullName evidence="1">Putative rossmann-like alpha/beta/alpha sandwich protein</fullName>
    </submittedName>
</protein>
<reference evidence="2" key="1">
    <citation type="journal article" date="2018" name="Nat. Plants">
        <title>Whole-genome landscape of Medicago truncatula symbiotic genes.</title>
        <authorList>
            <person name="Pecrix Y."/>
            <person name="Staton S.E."/>
            <person name="Sallet E."/>
            <person name="Lelandais-Briere C."/>
            <person name="Moreau S."/>
            <person name="Carrere S."/>
            <person name="Blein T."/>
            <person name="Jardinaud M.F."/>
            <person name="Latrasse D."/>
            <person name="Zouine M."/>
            <person name="Zahm M."/>
            <person name="Kreplak J."/>
            <person name="Mayjonade B."/>
            <person name="Satge C."/>
            <person name="Perez M."/>
            <person name="Cauet S."/>
            <person name="Marande W."/>
            <person name="Chantry-Darmon C."/>
            <person name="Lopez-Roques C."/>
            <person name="Bouchez O."/>
            <person name="Berard A."/>
            <person name="Debelle F."/>
            <person name="Munos S."/>
            <person name="Bendahmane A."/>
            <person name="Berges H."/>
            <person name="Niebel A."/>
            <person name="Buitink J."/>
            <person name="Frugier F."/>
            <person name="Benhamed M."/>
            <person name="Crespi M."/>
            <person name="Gouzy J."/>
            <person name="Gamas P."/>
        </authorList>
    </citation>
    <scope>NUCLEOTIDE SEQUENCE [LARGE SCALE GENOMIC DNA]</scope>
    <source>
        <strain evidence="2">cv. Jemalong A17</strain>
    </source>
</reference>